<dbReference type="Pfam" id="PF00550">
    <property type="entry name" value="PP-binding"/>
    <property type="match status" value="1"/>
</dbReference>
<dbReference type="EMBL" id="BAAAUV010000004">
    <property type="protein sequence ID" value="GAA3203625.1"/>
    <property type="molecule type" value="Genomic_DNA"/>
</dbReference>
<name>A0ABP6Q5P2_9ACTN</name>
<accession>A0ABP6Q5P2</accession>
<dbReference type="Proteomes" id="UP001501237">
    <property type="component" value="Unassembled WGS sequence"/>
</dbReference>
<evidence type="ECO:0000259" key="1">
    <source>
        <dbReference type="PROSITE" id="PS50075"/>
    </source>
</evidence>
<evidence type="ECO:0000313" key="3">
    <source>
        <dbReference type="Proteomes" id="UP001501237"/>
    </source>
</evidence>
<dbReference type="PROSITE" id="PS50075">
    <property type="entry name" value="CARRIER"/>
    <property type="match status" value="1"/>
</dbReference>
<sequence>MPAPARSVARELIRQSLDLPSVVDRLDDDDDLAVGGIDSGEIVHIALRCEAVLGRALTGDELGRLTSVGSVADLLGEGP</sequence>
<proteinExistence type="predicted"/>
<dbReference type="InterPro" id="IPR009081">
    <property type="entry name" value="PP-bd_ACP"/>
</dbReference>
<comment type="caution">
    <text evidence="2">The sequence shown here is derived from an EMBL/GenBank/DDBJ whole genome shotgun (WGS) entry which is preliminary data.</text>
</comment>
<evidence type="ECO:0000313" key="2">
    <source>
        <dbReference type="EMBL" id="GAA3203625.1"/>
    </source>
</evidence>
<dbReference type="RefSeq" id="WP_344824550.1">
    <property type="nucleotide sequence ID" value="NZ_BAAAUV010000004.1"/>
</dbReference>
<dbReference type="InterPro" id="IPR036736">
    <property type="entry name" value="ACP-like_sf"/>
</dbReference>
<gene>
    <name evidence="2" type="ORF">GCM10010468_17780</name>
</gene>
<protein>
    <recommendedName>
        <fullName evidence="1">Carrier domain-containing protein</fullName>
    </recommendedName>
</protein>
<keyword evidence="3" id="KW-1185">Reference proteome</keyword>
<reference evidence="3" key="1">
    <citation type="journal article" date="2019" name="Int. J. Syst. Evol. Microbiol.">
        <title>The Global Catalogue of Microorganisms (GCM) 10K type strain sequencing project: providing services to taxonomists for standard genome sequencing and annotation.</title>
        <authorList>
            <consortium name="The Broad Institute Genomics Platform"/>
            <consortium name="The Broad Institute Genome Sequencing Center for Infectious Disease"/>
            <person name="Wu L."/>
            <person name="Ma J."/>
        </authorList>
    </citation>
    <scope>NUCLEOTIDE SEQUENCE [LARGE SCALE GENOMIC DNA]</scope>
    <source>
        <strain evidence="3">JCM 9377</strain>
    </source>
</reference>
<dbReference type="SUPFAM" id="SSF47336">
    <property type="entry name" value="ACP-like"/>
    <property type="match status" value="1"/>
</dbReference>
<dbReference type="Gene3D" id="1.10.1200.10">
    <property type="entry name" value="ACP-like"/>
    <property type="match status" value="1"/>
</dbReference>
<feature type="domain" description="Carrier" evidence="1">
    <location>
        <begin position="3"/>
        <end position="79"/>
    </location>
</feature>
<organism evidence="2 3">
    <name type="scientific">Actinocorallia longicatena</name>
    <dbReference type="NCBI Taxonomy" id="111803"/>
    <lineage>
        <taxon>Bacteria</taxon>
        <taxon>Bacillati</taxon>
        <taxon>Actinomycetota</taxon>
        <taxon>Actinomycetes</taxon>
        <taxon>Streptosporangiales</taxon>
        <taxon>Thermomonosporaceae</taxon>
        <taxon>Actinocorallia</taxon>
    </lineage>
</organism>